<dbReference type="Pfam" id="PF12796">
    <property type="entry name" value="Ank_2"/>
    <property type="match status" value="3"/>
</dbReference>
<feature type="repeat" description="ANK" evidence="3">
    <location>
        <begin position="89"/>
        <end position="113"/>
    </location>
</feature>
<evidence type="ECO:0000313" key="5">
    <source>
        <dbReference type="Proteomes" id="UP000243579"/>
    </source>
</evidence>
<comment type="caution">
    <text evidence="4">The sequence shown here is derived from an EMBL/GenBank/DDBJ whole genome shotgun (WGS) entry which is preliminary data.</text>
</comment>
<dbReference type="Pfam" id="PF13857">
    <property type="entry name" value="Ank_5"/>
    <property type="match status" value="1"/>
</dbReference>
<dbReference type="Gene3D" id="1.25.40.20">
    <property type="entry name" value="Ankyrin repeat-containing domain"/>
    <property type="match status" value="5"/>
</dbReference>
<gene>
    <name evidence="4" type="ORF">ACHHYP_09302</name>
</gene>
<evidence type="ECO:0000313" key="4">
    <source>
        <dbReference type="EMBL" id="OQR87272.1"/>
    </source>
</evidence>
<feature type="repeat" description="ANK" evidence="3">
    <location>
        <begin position="392"/>
        <end position="424"/>
    </location>
</feature>
<feature type="repeat" description="ANK" evidence="3">
    <location>
        <begin position="292"/>
        <end position="324"/>
    </location>
</feature>
<dbReference type="OrthoDB" id="73683at2759"/>
<dbReference type="Proteomes" id="UP000243579">
    <property type="component" value="Unassembled WGS sequence"/>
</dbReference>
<name>A0A1V9YNI2_ACHHY</name>
<keyword evidence="1" id="KW-0677">Repeat</keyword>
<dbReference type="SMART" id="SM00248">
    <property type="entry name" value="ANK"/>
    <property type="match status" value="11"/>
</dbReference>
<feature type="repeat" description="ANK" evidence="3">
    <location>
        <begin position="56"/>
        <end position="88"/>
    </location>
</feature>
<dbReference type="PANTHER" id="PTHR24198">
    <property type="entry name" value="ANKYRIN REPEAT AND PROTEIN KINASE DOMAIN-CONTAINING PROTEIN"/>
    <property type="match status" value="1"/>
</dbReference>
<dbReference type="SUPFAM" id="SSF48403">
    <property type="entry name" value="Ankyrin repeat"/>
    <property type="match status" value="2"/>
</dbReference>
<evidence type="ECO:0000256" key="3">
    <source>
        <dbReference type="PROSITE-ProRule" id="PRU00023"/>
    </source>
</evidence>
<feature type="repeat" description="ANK" evidence="3">
    <location>
        <begin position="225"/>
        <end position="257"/>
    </location>
</feature>
<organism evidence="4 5">
    <name type="scientific">Achlya hypogyna</name>
    <name type="common">Oomycete</name>
    <name type="synonym">Protoachlya hypogyna</name>
    <dbReference type="NCBI Taxonomy" id="1202772"/>
    <lineage>
        <taxon>Eukaryota</taxon>
        <taxon>Sar</taxon>
        <taxon>Stramenopiles</taxon>
        <taxon>Oomycota</taxon>
        <taxon>Saprolegniomycetes</taxon>
        <taxon>Saprolegniales</taxon>
        <taxon>Achlyaceae</taxon>
        <taxon>Achlya</taxon>
    </lineage>
</organism>
<dbReference type="AlphaFoldDB" id="A0A1V9YNI2"/>
<reference evidence="4 5" key="1">
    <citation type="journal article" date="2014" name="Genome Biol. Evol.">
        <title>The secreted proteins of Achlya hypogyna and Thraustotheca clavata identify the ancestral oomycete secretome and reveal gene acquisitions by horizontal gene transfer.</title>
        <authorList>
            <person name="Misner I."/>
            <person name="Blouin N."/>
            <person name="Leonard G."/>
            <person name="Richards T.A."/>
            <person name="Lane C.E."/>
        </authorList>
    </citation>
    <scope>NUCLEOTIDE SEQUENCE [LARGE SCALE GENOMIC DNA]</scope>
    <source>
        <strain evidence="4 5">ATCC 48635</strain>
    </source>
</reference>
<dbReference type="InterPro" id="IPR002110">
    <property type="entry name" value="Ankyrin_rpt"/>
</dbReference>
<sequence length="447" mass="46469">MTTPEEIEALQVLLAKELYLEHASPLYVACTEGQVSAVQALLANADTNLVWQTPDEGWTPLHIAAAMGYDEIVSMLLAHNVPVDVLGNDDVTPLMAAAIQGQLSTVRILIDEGKANIHAVTTDGTTVLHGAVHNHHLACVEALLGYGADVNAVDAQGISALEIASSAGDLEMIEAFAAKASAPLHLQQTATDGTTAVHAAALHGHADVVAWLVDHGCLADAANEMGLTPLYLAAQEGFGNVVLLLLAKEADANAISNVDGFTPLMIAAQMGHLSVVELLHKHGADLTYHTSDGWDALYVAVQNGHDAVLAFLVAHGAKADATYKACAAFLAPAQEGHLACVSYLLDQAQVPVDGPQEMGWSPLHIAVVHDKADVASCLVAHGANVNVAENQMGGTPLHVAAEMGNLSMVQFLVEHGANTSATLKDGSTPLDTAKSVGLEAELGPYLS</sequence>
<dbReference type="PRINTS" id="PR01415">
    <property type="entry name" value="ANKYRIN"/>
</dbReference>
<dbReference type="PROSITE" id="PS50297">
    <property type="entry name" value="ANK_REP_REGION"/>
    <property type="match status" value="9"/>
</dbReference>
<dbReference type="Pfam" id="PF00023">
    <property type="entry name" value="Ank"/>
    <property type="match status" value="2"/>
</dbReference>
<evidence type="ECO:0000256" key="2">
    <source>
        <dbReference type="ARBA" id="ARBA00023043"/>
    </source>
</evidence>
<dbReference type="PANTHER" id="PTHR24198:SF165">
    <property type="entry name" value="ANKYRIN REPEAT-CONTAINING PROTEIN-RELATED"/>
    <property type="match status" value="1"/>
</dbReference>
<feature type="repeat" description="ANK" evidence="3">
    <location>
        <begin position="259"/>
        <end position="291"/>
    </location>
</feature>
<dbReference type="PROSITE" id="PS50088">
    <property type="entry name" value="ANK_REPEAT"/>
    <property type="match status" value="9"/>
</dbReference>
<proteinExistence type="predicted"/>
<feature type="repeat" description="ANK" evidence="3">
    <location>
        <begin position="123"/>
        <end position="155"/>
    </location>
</feature>
<feature type="repeat" description="ANK" evidence="3">
    <location>
        <begin position="192"/>
        <end position="224"/>
    </location>
</feature>
<feature type="repeat" description="ANK" evidence="3">
    <location>
        <begin position="358"/>
        <end position="390"/>
    </location>
</feature>
<keyword evidence="5" id="KW-1185">Reference proteome</keyword>
<dbReference type="InterPro" id="IPR036770">
    <property type="entry name" value="Ankyrin_rpt-contain_sf"/>
</dbReference>
<dbReference type="EMBL" id="JNBR01001453">
    <property type="protein sequence ID" value="OQR87272.1"/>
    <property type="molecule type" value="Genomic_DNA"/>
</dbReference>
<protein>
    <submittedName>
        <fullName evidence="4">Ankyrin 2,3/unc44</fullName>
    </submittedName>
</protein>
<accession>A0A1V9YNI2</accession>
<evidence type="ECO:0000256" key="1">
    <source>
        <dbReference type="ARBA" id="ARBA00022737"/>
    </source>
</evidence>
<dbReference type="STRING" id="1202772.A0A1V9YNI2"/>
<keyword evidence="2 3" id="KW-0040">ANK repeat</keyword>